<dbReference type="Proteomes" id="UP000789366">
    <property type="component" value="Unassembled WGS sequence"/>
</dbReference>
<feature type="non-terminal residue" evidence="1">
    <location>
        <position position="1"/>
    </location>
</feature>
<gene>
    <name evidence="1" type="ORF">SPELUC_LOCUS17205</name>
</gene>
<comment type="caution">
    <text evidence="1">The sequence shown here is derived from an EMBL/GenBank/DDBJ whole genome shotgun (WGS) entry which is preliminary data.</text>
</comment>
<name>A0ACA9REK7_9GLOM</name>
<reference evidence="1" key="1">
    <citation type="submission" date="2021-06" db="EMBL/GenBank/DDBJ databases">
        <authorList>
            <person name="Kallberg Y."/>
            <person name="Tangrot J."/>
            <person name="Rosling A."/>
        </authorList>
    </citation>
    <scope>NUCLEOTIDE SEQUENCE</scope>
    <source>
        <strain evidence="1">28 12/20/2015</strain>
    </source>
</reference>
<evidence type="ECO:0000313" key="2">
    <source>
        <dbReference type="Proteomes" id="UP000789366"/>
    </source>
</evidence>
<accession>A0ACA9REK7</accession>
<protein>
    <submittedName>
        <fullName evidence="1">106_t:CDS:1</fullName>
    </submittedName>
</protein>
<organism evidence="1 2">
    <name type="scientific">Cetraspora pellucida</name>
    <dbReference type="NCBI Taxonomy" id="1433469"/>
    <lineage>
        <taxon>Eukaryota</taxon>
        <taxon>Fungi</taxon>
        <taxon>Fungi incertae sedis</taxon>
        <taxon>Mucoromycota</taxon>
        <taxon>Glomeromycotina</taxon>
        <taxon>Glomeromycetes</taxon>
        <taxon>Diversisporales</taxon>
        <taxon>Gigasporaceae</taxon>
        <taxon>Cetraspora</taxon>
    </lineage>
</organism>
<dbReference type="EMBL" id="CAJVPW010068850">
    <property type="protein sequence ID" value="CAG8790748.1"/>
    <property type="molecule type" value="Genomic_DNA"/>
</dbReference>
<feature type="non-terminal residue" evidence="1">
    <location>
        <position position="129"/>
    </location>
</feature>
<proteinExistence type="predicted"/>
<sequence>DPAERPETESVLECLKNIEPFPERQSCSSPEPQNEEPETKSIIYRDNIDRHSHSEASSPEYLLHPHLNPQDVFFEKVGNIPNTIIILKVEATGEILGGYNNLAWRKPRRLSLISGNKYLKTEEAFIFSL</sequence>
<keyword evidence="2" id="KW-1185">Reference proteome</keyword>
<evidence type="ECO:0000313" key="1">
    <source>
        <dbReference type="EMBL" id="CAG8790748.1"/>
    </source>
</evidence>